<accession>A0A9P4T8S9</accession>
<dbReference type="Proteomes" id="UP000801428">
    <property type="component" value="Unassembled WGS sequence"/>
</dbReference>
<keyword evidence="3" id="KW-1185">Reference proteome</keyword>
<keyword evidence="1" id="KW-0472">Membrane</keyword>
<dbReference type="EMBL" id="SWKU01000024">
    <property type="protein sequence ID" value="KAF2997177.1"/>
    <property type="molecule type" value="Genomic_DNA"/>
</dbReference>
<dbReference type="OrthoDB" id="3734027at2759"/>
<protein>
    <recommendedName>
        <fullName evidence="4">Transmembrane protein</fullName>
    </recommendedName>
</protein>
<organism evidence="2 3">
    <name type="scientific">Curvularia kusanoi</name>
    <name type="common">Cochliobolus kusanoi</name>
    <dbReference type="NCBI Taxonomy" id="90978"/>
    <lineage>
        <taxon>Eukaryota</taxon>
        <taxon>Fungi</taxon>
        <taxon>Dikarya</taxon>
        <taxon>Ascomycota</taxon>
        <taxon>Pezizomycotina</taxon>
        <taxon>Dothideomycetes</taxon>
        <taxon>Pleosporomycetidae</taxon>
        <taxon>Pleosporales</taxon>
        <taxon>Pleosporineae</taxon>
        <taxon>Pleosporaceae</taxon>
        <taxon>Curvularia</taxon>
    </lineage>
</organism>
<feature type="transmembrane region" description="Helical" evidence="1">
    <location>
        <begin position="47"/>
        <end position="67"/>
    </location>
</feature>
<keyword evidence="1" id="KW-0812">Transmembrane</keyword>
<evidence type="ECO:0000256" key="1">
    <source>
        <dbReference type="SAM" id="Phobius"/>
    </source>
</evidence>
<evidence type="ECO:0000313" key="2">
    <source>
        <dbReference type="EMBL" id="KAF2997177.1"/>
    </source>
</evidence>
<reference evidence="2" key="1">
    <citation type="submission" date="2019-04" db="EMBL/GenBank/DDBJ databases">
        <title>Sequencing of skin fungus with MAO and IRED activity.</title>
        <authorList>
            <person name="Marsaioli A.J."/>
            <person name="Bonatto J.M.C."/>
            <person name="Reis Junior O."/>
        </authorList>
    </citation>
    <scope>NUCLEOTIDE SEQUENCE</scope>
    <source>
        <strain evidence="2">30M1</strain>
    </source>
</reference>
<keyword evidence="1" id="KW-1133">Transmembrane helix</keyword>
<evidence type="ECO:0008006" key="4">
    <source>
        <dbReference type="Google" id="ProtNLM"/>
    </source>
</evidence>
<dbReference type="AlphaFoldDB" id="A0A9P4T8S9"/>
<evidence type="ECO:0000313" key="3">
    <source>
        <dbReference type="Proteomes" id="UP000801428"/>
    </source>
</evidence>
<proteinExistence type="predicted"/>
<name>A0A9P4T8S9_CURKU</name>
<gene>
    <name evidence="2" type="ORF">E8E13_005980</name>
</gene>
<sequence length="87" mass="9950">MSPAAETRSFFRSFAAHFAEARSHPSSPNPVTMKPYPPQYGVMLRRVARSTAFFLPMYFVVLGWPLFPPVLFNGQFFGHGREPWTKV</sequence>
<comment type="caution">
    <text evidence="2">The sequence shown here is derived from an EMBL/GenBank/DDBJ whole genome shotgun (WGS) entry which is preliminary data.</text>
</comment>